<feature type="domain" description="Sulfatase N-terminal" evidence="9">
    <location>
        <begin position="34"/>
        <end position="368"/>
    </location>
</feature>
<proteinExistence type="inferred from homology"/>
<evidence type="ECO:0000256" key="4">
    <source>
        <dbReference type="ARBA" id="ARBA00022729"/>
    </source>
</evidence>
<dbReference type="SUPFAM" id="SSF53649">
    <property type="entry name" value="Alkaline phosphatase-like"/>
    <property type="match status" value="1"/>
</dbReference>
<evidence type="ECO:0000256" key="7">
    <source>
        <dbReference type="SAM" id="Coils"/>
    </source>
</evidence>
<evidence type="ECO:0000256" key="3">
    <source>
        <dbReference type="ARBA" id="ARBA00022723"/>
    </source>
</evidence>
<dbReference type="PROSITE" id="PS00523">
    <property type="entry name" value="SULFATASE_1"/>
    <property type="match status" value="1"/>
</dbReference>
<dbReference type="PANTHER" id="PTHR42693:SF42">
    <property type="entry name" value="ARYLSULFATASE G"/>
    <property type="match status" value="1"/>
</dbReference>
<evidence type="ECO:0000256" key="8">
    <source>
        <dbReference type="SAM" id="SignalP"/>
    </source>
</evidence>
<dbReference type="EMBL" id="CP036267">
    <property type="protein sequence ID" value="QDT32499.1"/>
    <property type="molecule type" value="Genomic_DNA"/>
</dbReference>
<dbReference type="PANTHER" id="PTHR42693">
    <property type="entry name" value="ARYLSULFATASE FAMILY MEMBER"/>
    <property type="match status" value="1"/>
</dbReference>
<dbReference type="CDD" id="cd16144">
    <property type="entry name" value="ARS_like"/>
    <property type="match status" value="1"/>
</dbReference>
<dbReference type="PROSITE" id="PS00149">
    <property type="entry name" value="SULFATASE_2"/>
    <property type="match status" value="1"/>
</dbReference>
<feature type="chain" id="PRO_5022123377" evidence="8">
    <location>
        <begin position="29"/>
        <end position="483"/>
    </location>
</feature>
<dbReference type="RefSeq" id="WP_145197799.1">
    <property type="nucleotide sequence ID" value="NZ_CP036267.1"/>
</dbReference>
<accession>A0A517QLK7</accession>
<dbReference type="GO" id="GO:0046872">
    <property type="term" value="F:metal ion binding"/>
    <property type="evidence" value="ECO:0007669"/>
    <property type="project" value="UniProtKB-KW"/>
</dbReference>
<keyword evidence="7" id="KW-0175">Coiled coil</keyword>
<keyword evidence="6" id="KW-0106">Calcium</keyword>
<sequence length="483" mass="54311" precursor="true">MKTLTISNVFTILSLFCCFTILTDLAEAAENKKPNVVLILVDDMGWMDLSCQGSDYYKTPHIDKLAAEGMRFTDAYAACSVCSPTRAAVMTGRYPGRIGVTDWIRARFQRGGLGTPEANPTEYVGGKKQKLLCPPNPYWLEHEEITVAELLQDEGYKTCHIGKWHLGDPDWYPPSQGFDINIGGCDLGQPPSYFDPYTHPRYSFEESFKPRKKDEFLTHREGDEAKQFIRANKENSFFLSYCPYAVHTPIQAIDEVAAKYRKKGKKEVHAKYAALVESVDDAVGMIVDELQSLKLLDNTLIIFTSDNGGLKGPTDNTPLRSGKGYAYEGGIRVPLIARWPGVIPAGTVSHEPIMSIDLLPTICEAVGVNVPDDRAIDGLSLLPLFKNESHQLEDDRVLTWHFPHYRHAPGPYSIIRDGDWKLIKWYEGKKELYNLADDLSESKDLSSEHQEQLVKLEQKLAQELEKQGAKLPKLNPEYVPPTK</sequence>
<dbReference type="Proteomes" id="UP000315724">
    <property type="component" value="Chromosome"/>
</dbReference>
<keyword evidence="4 8" id="KW-0732">Signal</keyword>
<feature type="signal peptide" evidence="8">
    <location>
        <begin position="1"/>
        <end position="28"/>
    </location>
</feature>
<feature type="coiled-coil region" evidence="7">
    <location>
        <begin position="439"/>
        <end position="467"/>
    </location>
</feature>
<evidence type="ECO:0000313" key="11">
    <source>
        <dbReference type="Proteomes" id="UP000315724"/>
    </source>
</evidence>
<protein>
    <submittedName>
        <fullName evidence="10">Arylsulfatase</fullName>
        <ecNumber evidence="10">3.1.6.1</ecNumber>
    </submittedName>
</protein>
<dbReference type="KEGG" id="tpol:Mal48_17460"/>
<gene>
    <name evidence="10" type="primary">atsA_15</name>
    <name evidence="10" type="ORF">Mal48_17460</name>
</gene>
<evidence type="ECO:0000256" key="2">
    <source>
        <dbReference type="ARBA" id="ARBA00008779"/>
    </source>
</evidence>
<keyword evidence="11" id="KW-1185">Reference proteome</keyword>
<dbReference type="Gene3D" id="3.30.1120.10">
    <property type="match status" value="1"/>
</dbReference>
<dbReference type="InterPro" id="IPR050738">
    <property type="entry name" value="Sulfatase"/>
</dbReference>
<comment type="similarity">
    <text evidence="2">Belongs to the sulfatase family.</text>
</comment>
<evidence type="ECO:0000313" key="10">
    <source>
        <dbReference type="EMBL" id="QDT32499.1"/>
    </source>
</evidence>
<keyword evidence="3" id="KW-0479">Metal-binding</keyword>
<dbReference type="AlphaFoldDB" id="A0A517QLK7"/>
<evidence type="ECO:0000256" key="1">
    <source>
        <dbReference type="ARBA" id="ARBA00001913"/>
    </source>
</evidence>
<dbReference type="InterPro" id="IPR000917">
    <property type="entry name" value="Sulfatase_N"/>
</dbReference>
<dbReference type="GO" id="GO:0004065">
    <property type="term" value="F:arylsulfatase activity"/>
    <property type="evidence" value="ECO:0007669"/>
    <property type="project" value="UniProtKB-EC"/>
</dbReference>
<dbReference type="EC" id="3.1.6.1" evidence="10"/>
<evidence type="ECO:0000256" key="6">
    <source>
        <dbReference type="ARBA" id="ARBA00022837"/>
    </source>
</evidence>
<dbReference type="Pfam" id="PF00884">
    <property type="entry name" value="Sulfatase"/>
    <property type="match status" value="1"/>
</dbReference>
<dbReference type="InterPro" id="IPR017850">
    <property type="entry name" value="Alkaline_phosphatase_core_sf"/>
</dbReference>
<organism evidence="10 11">
    <name type="scientific">Thalassoglobus polymorphus</name>
    <dbReference type="NCBI Taxonomy" id="2527994"/>
    <lineage>
        <taxon>Bacteria</taxon>
        <taxon>Pseudomonadati</taxon>
        <taxon>Planctomycetota</taxon>
        <taxon>Planctomycetia</taxon>
        <taxon>Planctomycetales</taxon>
        <taxon>Planctomycetaceae</taxon>
        <taxon>Thalassoglobus</taxon>
    </lineage>
</organism>
<comment type="cofactor">
    <cofactor evidence="1">
        <name>Ca(2+)</name>
        <dbReference type="ChEBI" id="CHEBI:29108"/>
    </cofactor>
</comment>
<evidence type="ECO:0000259" key="9">
    <source>
        <dbReference type="Pfam" id="PF00884"/>
    </source>
</evidence>
<evidence type="ECO:0000256" key="5">
    <source>
        <dbReference type="ARBA" id="ARBA00022801"/>
    </source>
</evidence>
<dbReference type="InterPro" id="IPR024607">
    <property type="entry name" value="Sulfatase_CS"/>
</dbReference>
<keyword evidence="5 10" id="KW-0378">Hydrolase</keyword>
<dbReference type="Gene3D" id="3.40.720.10">
    <property type="entry name" value="Alkaline Phosphatase, subunit A"/>
    <property type="match status" value="1"/>
</dbReference>
<name>A0A517QLK7_9PLAN</name>
<reference evidence="10 11" key="1">
    <citation type="submission" date="2019-02" db="EMBL/GenBank/DDBJ databases">
        <title>Deep-cultivation of Planctomycetes and their phenomic and genomic characterization uncovers novel biology.</title>
        <authorList>
            <person name="Wiegand S."/>
            <person name="Jogler M."/>
            <person name="Boedeker C."/>
            <person name="Pinto D."/>
            <person name="Vollmers J."/>
            <person name="Rivas-Marin E."/>
            <person name="Kohn T."/>
            <person name="Peeters S.H."/>
            <person name="Heuer A."/>
            <person name="Rast P."/>
            <person name="Oberbeckmann S."/>
            <person name="Bunk B."/>
            <person name="Jeske O."/>
            <person name="Meyerdierks A."/>
            <person name="Storesund J.E."/>
            <person name="Kallscheuer N."/>
            <person name="Luecker S."/>
            <person name="Lage O.M."/>
            <person name="Pohl T."/>
            <person name="Merkel B.J."/>
            <person name="Hornburger P."/>
            <person name="Mueller R.-W."/>
            <person name="Bruemmer F."/>
            <person name="Labrenz M."/>
            <person name="Spormann A.M."/>
            <person name="Op den Camp H."/>
            <person name="Overmann J."/>
            <person name="Amann R."/>
            <person name="Jetten M.S.M."/>
            <person name="Mascher T."/>
            <person name="Medema M.H."/>
            <person name="Devos D.P."/>
            <person name="Kaster A.-K."/>
            <person name="Ovreas L."/>
            <person name="Rohde M."/>
            <person name="Galperin M.Y."/>
            <person name="Jogler C."/>
        </authorList>
    </citation>
    <scope>NUCLEOTIDE SEQUENCE [LARGE SCALE GENOMIC DNA]</scope>
    <source>
        <strain evidence="10 11">Mal48</strain>
    </source>
</reference>
<dbReference type="OrthoDB" id="9783154at2"/>